<comment type="catalytic activity">
    <reaction evidence="20">
        <text>Preferential cleavage: (Ac)2-L-Lys-D-Ala-|-D-Ala. Also transpeptidation of peptidyl-alanyl moieties that are N-acyl substituents of D-alanine.</text>
        <dbReference type="EC" id="3.4.16.4"/>
    </reaction>
</comment>
<dbReference type="GO" id="GO:0030288">
    <property type="term" value="C:outer membrane-bounded periplasmic space"/>
    <property type="evidence" value="ECO:0007669"/>
    <property type="project" value="TreeGrafter"/>
</dbReference>
<dbReference type="GO" id="GO:0005886">
    <property type="term" value="C:plasma membrane"/>
    <property type="evidence" value="ECO:0007669"/>
    <property type="project" value="UniProtKB-SubCell"/>
</dbReference>
<evidence type="ECO:0000256" key="9">
    <source>
        <dbReference type="ARBA" id="ARBA00022670"/>
    </source>
</evidence>
<evidence type="ECO:0000256" key="4">
    <source>
        <dbReference type="ARBA" id="ARBA00007090"/>
    </source>
</evidence>
<dbReference type="InterPro" id="IPR011813">
    <property type="entry name" value="PBP_1b"/>
</dbReference>
<keyword evidence="13 23" id="KW-0133">Cell shape</keyword>
<comment type="similarity">
    <text evidence="4 23">In the C-terminal section; belongs to the transpeptidase family.</text>
</comment>
<dbReference type="GO" id="GO:0009002">
    <property type="term" value="F:serine-type D-Ala-D-Ala carboxypeptidase activity"/>
    <property type="evidence" value="ECO:0007669"/>
    <property type="project" value="UniProtKB-EC"/>
</dbReference>
<keyword evidence="30" id="KW-1185">Reference proteome</keyword>
<name>A0A501X0Y8_9GAMM</name>
<evidence type="ECO:0000256" key="23">
    <source>
        <dbReference type="PIRNR" id="PIRNR002799"/>
    </source>
</evidence>
<evidence type="ECO:0000256" key="20">
    <source>
        <dbReference type="ARBA" id="ARBA00034000"/>
    </source>
</evidence>
<evidence type="ECO:0000256" key="10">
    <source>
        <dbReference type="ARBA" id="ARBA00022676"/>
    </source>
</evidence>
<evidence type="ECO:0000256" key="15">
    <source>
        <dbReference type="ARBA" id="ARBA00023136"/>
    </source>
</evidence>
<feature type="domain" description="Glycosyl transferase family 51" evidence="27">
    <location>
        <begin position="190"/>
        <end position="360"/>
    </location>
</feature>
<dbReference type="Pfam" id="PF00905">
    <property type="entry name" value="Transpeptidase"/>
    <property type="match status" value="1"/>
</dbReference>
<organism evidence="29 30">
    <name type="scientific">Maribrevibacterium harenarium</name>
    <dbReference type="NCBI Taxonomy" id="2589817"/>
    <lineage>
        <taxon>Bacteria</taxon>
        <taxon>Pseudomonadati</taxon>
        <taxon>Pseudomonadota</taxon>
        <taxon>Gammaproteobacteria</taxon>
        <taxon>Oceanospirillales</taxon>
        <taxon>Oceanospirillaceae</taxon>
        <taxon>Maribrevibacterium</taxon>
    </lineage>
</organism>
<dbReference type="GO" id="GO:0009274">
    <property type="term" value="C:peptidoglycan-based cell wall"/>
    <property type="evidence" value="ECO:0007669"/>
    <property type="project" value="UniProtKB-UniRule"/>
</dbReference>
<dbReference type="Pfam" id="PF00912">
    <property type="entry name" value="Transgly"/>
    <property type="match status" value="1"/>
</dbReference>
<reference evidence="29 30" key="1">
    <citation type="submission" date="2019-06" db="EMBL/GenBank/DDBJ databases">
        <title>A novel bacterium of genus Marinomonas, isolated from coastal sand.</title>
        <authorList>
            <person name="Huang H."/>
            <person name="Mo K."/>
            <person name="Hu Y."/>
        </authorList>
    </citation>
    <scope>NUCLEOTIDE SEQUENCE [LARGE SCALE GENOMIC DNA]</scope>
    <source>
        <strain evidence="29 30">HB171799</strain>
    </source>
</reference>
<feature type="domain" description="Bifunctional transglycosylase second" evidence="28">
    <location>
        <begin position="96"/>
        <end position="173"/>
    </location>
</feature>
<comment type="similarity">
    <text evidence="5 23">In the N-terminal section; belongs to the glycosyltransferase 51 family.</text>
</comment>
<evidence type="ECO:0000256" key="21">
    <source>
        <dbReference type="ARBA" id="ARBA00049902"/>
    </source>
</evidence>
<dbReference type="GO" id="GO:0009252">
    <property type="term" value="P:peptidoglycan biosynthetic process"/>
    <property type="evidence" value="ECO:0007669"/>
    <property type="project" value="UniProtKB-UniRule"/>
</dbReference>
<keyword evidence="17" id="KW-0511">Multifunctional enzyme</keyword>
<evidence type="ECO:0000256" key="16">
    <source>
        <dbReference type="ARBA" id="ARBA00023251"/>
    </source>
</evidence>
<feature type="active site" description="Proton donor; for transglycosylase activity" evidence="24">
    <location>
        <position position="214"/>
    </location>
</feature>
<dbReference type="PANTHER" id="PTHR32282:SF11">
    <property type="entry name" value="PENICILLIN-BINDING PROTEIN 1B"/>
    <property type="match status" value="1"/>
</dbReference>
<dbReference type="Proteomes" id="UP000315901">
    <property type="component" value="Unassembled WGS sequence"/>
</dbReference>
<keyword evidence="14 23" id="KW-0573">Peptidoglycan synthesis</keyword>
<dbReference type="GO" id="GO:0006508">
    <property type="term" value="P:proteolysis"/>
    <property type="evidence" value="ECO:0007669"/>
    <property type="project" value="UniProtKB-KW"/>
</dbReference>
<evidence type="ECO:0000256" key="12">
    <source>
        <dbReference type="ARBA" id="ARBA00022801"/>
    </source>
</evidence>
<evidence type="ECO:0000256" key="18">
    <source>
        <dbReference type="ARBA" id="ARBA00023316"/>
    </source>
</evidence>
<accession>A0A501X0Y8</accession>
<dbReference type="InterPro" id="IPR012338">
    <property type="entry name" value="Beta-lactam/transpept-like"/>
</dbReference>
<evidence type="ECO:0000313" key="30">
    <source>
        <dbReference type="Proteomes" id="UP000315901"/>
    </source>
</evidence>
<evidence type="ECO:0000256" key="6">
    <source>
        <dbReference type="ARBA" id="ARBA00018637"/>
    </source>
</evidence>
<dbReference type="GO" id="GO:0008955">
    <property type="term" value="F:peptidoglycan glycosyltransferase activity"/>
    <property type="evidence" value="ECO:0007669"/>
    <property type="project" value="UniProtKB-UniRule"/>
</dbReference>
<dbReference type="InterPro" id="IPR023346">
    <property type="entry name" value="Lysozyme-like_dom_sf"/>
</dbReference>
<evidence type="ECO:0000256" key="3">
    <source>
        <dbReference type="ARBA" id="ARBA00004752"/>
    </source>
</evidence>
<dbReference type="Gene3D" id="1.10.3810.10">
    <property type="entry name" value="Biosynthetic peptidoglycan transglycosylase-like"/>
    <property type="match status" value="1"/>
</dbReference>
<feature type="compositionally biased region" description="Basic residues" evidence="25">
    <location>
        <begin position="20"/>
        <end position="35"/>
    </location>
</feature>
<keyword evidence="10 23" id="KW-0328">Glycosyltransferase</keyword>
<comment type="catalytic activity">
    <reaction evidence="21">
        <text>[GlcNAc-(1-&gt;4)-Mur2Ac(oyl-L-Ala-gamma-D-Glu-L-Lys-D-Ala-D-Ala)](n)-di-trans,octa-cis-undecaprenyl diphosphate + beta-D-GlcNAc-(1-&gt;4)-Mur2Ac(oyl-L-Ala-gamma-D-Glu-L-Lys-D-Ala-D-Ala)-di-trans,octa-cis-undecaprenyl diphosphate = [GlcNAc-(1-&gt;4)-Mur2Ac(oyl-L-Ala-gamma-D-Glu-L-Lys-D-Ala-D-Ala)](n+1)-di-trans,octa-cis-undecaprenyl diphosphate + di-trans,octa-cis-undecaprenyl diphosphate + H(+)</text>
        <dbReference type="Rhea" id="RHEA:23708"/>
        <dbReference type="Rhea" id="RHEA-COMP:9602"/>
        <dbReference type="Rhea" id="RHEA-COMP:9603"/>
        <dbReference type="ChEBI" id="CHEBI:15378"/>
        <dbReference type="ChEBI" id="CHEBI:58405"/>
        <dbReference type="ChEBI" id="CHEBI:60033"/>
        <dbReference type="ChEBI" id="CHEBI:78435"/>
        <dbReference type="EC" id="2.4.99.28"/>
    </reaction>
</comment>
<dbReference type="Gene3D" id="3.30.2060.10">
    <property type="entry name" value="Penicillin-binding protein 1b domain"/>
    <property type="match status" value="1"/>
</dbReference>
<keyword evidence="7" id="KW-1003">Cell membrane</keyword>
<dbReference type="InterPro" id="IPR050396">
    <property type="entry name" value="Glycosyltr_51/Transpeptidase"/>
</dbReference>
<evidence type="ECO:0000256" key="2">
    <source>
        <dbReference type="ARBA" id="ARBA00004236"/>
    </source>
</evidence>
<comment type="pathway">
    <text evidence="3 23">Cell wall biogenesis; peptidoglycan biosynthesis.</text>
</comment>
<evidence type="ECO:0000259" key="27">
    <source>
        <dbReference type="Pfam" id="PF00912"/>
    </source>
</evidence>
<keyword evidence="18 23" id="KW-0961">Cell wall biogenesis/degradation</keyword>
<feature type="domain" description="Penicillin-binding protein transpeptidase" evidence="26">
    <location>
        <begin position="454"/>
        <end position="691"/>
    </location>
</feature>
<dbReference type="InterPro" id="IPR028166">
    <property type="entry name" value="UB2H"/>
</dbReference>
<evidence type="ECO:0000259" key="28">
    <source>
        <dbReference type="Pfam" id="PF14814"/>
    </source>
</evidence>
<keyword evidence="9" id="KW-0645">Protease</keyword>
<evidence type="ECO:0000256" key="19">
    <source>
        <dbReference type="ARBA" id="ARBA00032454"/>
    </source>
</evidence>
<evidence type="ECO:0000256" key="24">
    <source>
        <dbReference type="PIRSR" id="PIRSR002799-1"/>
    </source>
</evidence>
<keyword evidence="16" id="KW-0046">Antibiotic resistance</keyword>
<evidence type="ECO:0000256" key="1">
    <source>
        <dbReference type="ARBA" id="ARBA00002624"/>
    </source>
</evidence>
<dbReference type="GO" id="GO:0071555">
    <property type="term" value="P:cell wall organization"/>
    <property type="evidence" value="ECO:0007669"/>
    <property type="project" value="UniProtKB-UniRule"/>
</dbReference>
<evidence type="ECO:0000256" key="7">
    <source>
        <dbReference type="ARBA" id="ARBA00022475"/>
    </source>
</evidence>
<evidence type="ECO:0000256" key="8">
    <source>
        <dbReference type="ARBA" id="ARBA00022645"/>
    </source>
</evidence>
<feature type="active site" description="Acyl-ester intermediate; for transpeptidase activity" evidence="24">
    <location>
        <position position="492"/>
    </location>
</feature>
<dbReference type="PIRSF" id="PIRSF002799">
    <property type="entry name" value="PBP_1b"/>
    <property type="match status" value="1"/>
</dbReference>
<feature type="region of interest" description="Disordered" evidence="25">
    <location>
        <begin position="1"/>
        <end position="35"/>
    </location>
</feature>
<evidence type="ECO:0000256" key="13">
    <source>
        <dbReference type="ARBA" id="ARBA00022960"/>
    </source>
</evidence>
<dbReference type="GO" id="GO:0046677">
    <property type="term" value="P:response to antibiotic"/>
    <property type="evidence" value="ECO:0007669"/>
    <property type="project" value="UniProtKB-UniRule"/>
</dbReference>
<dbReference type="GO" id="GO:0008658">
    <property type="term" value="F:penicillin binding"/>
    <property type="evidence" value="ECO:0007669"/>
    <property type="project" value="UniProtKB-UniRule"/>
</dbReference>
<evidence type="ECO:0000259" key="26">
    <source>
        <dbReference type="Pfam" id="PF00905"/>
    </source>
</evidence>
<evidence type="ECO:0000256" key="17">
    <source>
        <dbReference type="ARBA" id="ARBA00023268"/>
    </source>
</evidence>
<evidence type="ECO:0000256" key="11">
    <source>
        <dbReference type="ARBA" id="ARBA00022679"/>
    </source>
</evidence>
<comment type="function">
    <text evidence="1 23">Cell wall formation. Synthesis of cross-linked peptidoglycan from the lipid intermediates. The enzyme has a penicillin-insensitive transglycosylase N-terminal domain (formation of linear glycan strands) and a penicillin-sensitive transpeptidase C-terminal domain (cross-linking of the peptide subunits).</text>
</comment>
<dbReference type="Gene3D" id="3.40.710.10">
    <property type="entry name" value="DD-peptidase/beta-lactamase superfamily"/>
    <property type="match status" value="1"/>
</dbReference>
<keyword evidence="8" id="KW-0121">Carboxypeptidase</keyword>
<dbReference type="Pfam" id="PF14814">
    <property type="entry name" value="UB2H"/>
    <property type="match status" value="1"/>
</dbReference>
<dbReference type="PANTHER" id="PTHR32282">
    <property type="entry name" value="BINDING PROTEIN TRANSPEPTIDASE, PUTATIVE-RELATED"/>
    <property type="match status" value="1"/>
</dbReference>
<dbReference type="OrthoDB" id="9766909at2"/>
<comment type="subcellular location">
    <subcellularLocation>
        <location evidence="2">Cell membrane</location>
    </subcellularLocation>
</comment>
<dbReference type="GO" id="GO:0008360">
    <property type="term" value="P:regulation of cell shape"/>
    <property type="evidence" value="ECO:0007669"/>
    <property type="project" value="UniProtKB-UniRule"/>
</dbReference>
<proteinExistence type="inferred from homology"/>
<dbReference type="NCBIfam" id="TIGR02071">
    <property type="entry name" value="PBP_1b"/>
    <property type="match status" value="1"/>
</dbReference>
<evidence type="ECO:0000256" key="25">
    <source>
        <dbReference type="SAM" id="MobiDB-lite"/>
    </source>
</evidence>
<dbReference type="EMBL" id="VFRR01000011">
    <property type="protein sequence ID" value="TPE52866.1"/>
    <property type="molecule type" value="Genomic_DNA"/>
</dbReference>
<evidence type="ECO:0000256" key="5">
    <source>
        <dbReference type="ARBA" id="ARBA00007739"/>
    </source>
</evidence>
<evidence type="ECO:0000256" key="22">
    <source>
        <dbReference type="NCBIfam" id="TIGR02071"/>
    </source>
</evidence>
<dbReference type="SUPFAM" id="SSF53955">
    <property type="entry name" value="Lysozyme-like"/>
    <property type="match status" value="1"/>
</dbReference>
<evidence type="ECO:0000256" key="14">
    <source>
        <dbReference type="ARBA" id="ARBA00022984"/>
    </source>
</evidence>
<keyword evidence="12" id="KW-0378">Hydrolase</keyword>
<feature type="compositionally biased region" description="Basic and acidic residues" evidence="25">
    <location>
        <begin position="1"/>
        <end position="10"/>
    </location>
</feature>
<dbReference type="SUPFAM" id="SSF56601">
    <property type="entry name" value="beta-lactamase/transpeptidase-like"/>
    <property type="match status" value="1"/>
</dbReference>
<dbReference type="InterPro" id="IPR001460">
    <property type="entry name" value="PCN-bd_Tpept"/>
</dbReference>
<evidence type="ECO:0000313" key="29">
    <source>
        <dbReference type="EMBL" id="TPE52866.1"/>
    </source>
</evidence>
<comment type="caution">
    <text evidence="29">The sequence shown here is derived from an EMBL/GenBank/DDBJ whole genome shotgun (WGS) entry which is preliminary data.</text>
</comment>
<dbReference type="InterPro" id="IPR036950">
    <property type="entry name" value="PBP_transglycosylase"/>
</dbReference>
<dbReference type="InterPro" id="IPR001264">
    <property type="entry name" value="Glyco_trans_51"/>
</dbReference>
<protein>
    <recommendedName>
        <fullName evidence="6 22">Penicillin-binding protein 1B</fullName>
        <shortName evidence="23">PBP-1b</shortName>
        <shortName evidence="23">PBP1b</shortName>
    </recommendedName>
    <alternativeName>
        <fullName evidence="19 23">Murein polymerase</fullName>
    </alternativeName>
</protein>
<sequence length="781" mass="87347">MTKSKTDSAKKTPRKTSPQVKRRGPAKRRSSKSKRRSSSFFARVLKRAIWLTVLLALLSSLPLGIWVWRLDKQVVATFEGQKWQIPSEVFSAPTMLESGQPWRQSDLVELLHHAGYRFGRNSEKVGWAAQSKTRVSAHLRSFSDHTGTSPAKRVIFSFENGQLAIQDLAGRPINRVWLDPISIGHLYGGNSEQRELLAYADIPPSFIDVLTLTEDRDFFSHHGISITGIARALWVNLTSGSRRQGGSTLTQQLVKNMFLSSERTYQRKLTEMLMALILEYRYDKQTILTAYVNEVYLTQVGRHGLHGFAAASQHFFGRPLAELSLDEMALLVGMVKGPSLYHPSRNPERALERRNVVLQILNENGRLRPQDYQRLVQQPIRLAAFSKQQPVFRDYLDMVAMQLGREFDEETLATQNLKIYTNLDVRTQLAATQALLETQQRLVQQHRELSELQGAVVITDRRTGAVRALVGSAAKLYTGFNRALGAVRPIGSLVKPPIYLAAIASGRYTWWSRLEDQPLRFDLGGSYWQPENYDRRYHGVVPMYEALAKSYNVATVALANELGFDRVAQTLKELGVKRPFTMVPAVALGAIELSPFEVARLYQPIASEGRSSELGIVRSVTDANGKVLTRFTPKSGARFSDAALSVTLAGMMKVPELGTAKAAATQFPHLQFAAKTGTTNNNRDSWFVAITDELSSVIWLGDDQNKALPITGSSGAQQVWIDFTRRRPQASLVPRLAGGAVWQNVRESEFVEAGERCDDGIRLPFVRGSEAGRADSCIWNF</sequence>
<keyword evidence="15" id="KW-0472">Membrane</keyword>
<dbReference type="AlphaFoldDB" id="A0A501X0Y8"/>
<dbReference type="UniPathway" id="UPA00219"/>
<gene>
    <name evidence="29" type="primary">mrcB</name>
    <name evidence="29" type="ORF">FJM67_07575</name>
</gene>
<keyword evidence="11 23" id="KW-0808">Transferase</keyword>